<dbReference type="AlphaFoldDB" id="A0A917F3V6"/>
<gene>
    <name evidence="4" type="ORF">GCM10011366_08400</name>
</gene>
<dbReference type="RefSeq" id="WP_188428320.1">
    <property type="nucleotide sequence ID" value="NZ_BAABKH010000005.1"/>
</dbReference>
<evidence type="ECO:0000313" key="4">
    <source>
        <dbReference type="EMBL" id="GGF42876.1"/>
    </source>
</evidence>
<dbReference type="Pfam" id="PF00144">
    <property type="entry name" value="Beta-lactamase"/>
    <property type="match status" value="1"/>
</dbReference>
<dbReference type="InterPro" id="IPR012338">
    <property type="entry name" value="Beta-lactam/transpept-like"/>
</dbReference>
<dbReference type="PANTHER" id="PTHR46825">
    <property type="entry name" value="D-ALANYL-D-ALANINE-CARBOXYPEPTIDASE/ENDOPEPTIDASE AMPH"/>
    <property type="match status" value="1"/>
</dbReference>
<name>A0A917F3V6_9MICO</name>
<protein>
    <submittedName>
        <fullName evidence="4">Serine hydrolase</fullName>
    </submittedName>
</protein>
<dbReference type="InterPro" id="IPR050491">
    <property type="entry name" value="AmpC-like"/>
</dbReference>
<dbReference type="GO" id="GO:0016787">
    <property type="term" value="F:hydrolase activity"/>
    <property type="evidence" value="ECO:0007669"/>
    <property type="project" value="UniProtKB-KW"/>
</dbReference>
<dbReference type="PANTHER" id="PTHR46825:SF11">
    <property type="entry name" value="PENICILLIN-BINDING PROTEIN 4"/>
    <property type="match status" value="1"/>
</dbReference>
<accession>A0A917F3V6</accession>
<keyword evidence="4" id="KW-0378">Hydrolase</keyword>
<keyword evidence="2" id="KW-0472">Membrane</keyword>
<dbReference type="EMBL" id="BMEM01000001">
    <property type="protein sequence ID" value="GGF42876.1"/>
    <property type="molecule type" value="Genomic_DNA"/>
</dbReference>
<feature type="domain" description="Beta-lactamase-related" evidence="3">
    <location>
        <begin position="25"/>
        <end position="331"/>
    </location>
</feature>
<comment type="subcellular location">
    <subcellularLocation>
        <location evidence="1">Membrane</location>
    </subcellularLocation>
</comment>
<evidence type="ECO:0000313" key="5">
    <source>
        <dbReference type="Proteomes" id="UP000605670"/>
    </source>
</evidence>
<dbReference type="Proteomes" id="UP000605670">
    <property type="component" value="Unassembled WGS sequence"/>
</dbReference>
<keyword evidence="5" id="KW-1185">Reference proteome</keyword>
<dbReference type="InterPro" id="IPR001466">
    <property type="entry name" value="Beta-lactam-related"/>
</dbReference>
<sequence length="354" mass="37187">MSEPRWQALAEQATRLERDEGFSGILRVARGEEVLHESCHGLANRADGIPVHPGTRFATASLSKMFTAVAVLDAAGRGEVGLTDRVVDVLPPHRRPVTLREDVTVEHLLLHTSGIADYAEEDEDLPGYVADYGSIWADLPVYRVRDGLDVLPLFADLPPVCPPGTAYHYSNAGYVLLGIVLTEVCGLPFAEAVTSRVLRPAGMTGSGYLAMNEVHPDVATGYLPPLLPGGPARTNIYSVPALGIGDGGAFVTAGDVARFFAALAQAWVWRGVTPELALTPRAPGWPGFGTSYVVVVRDDGVVGKAGGDPGVATIGRFRPSDGTTAVLLANVGWEDVPGLGDLVDAMDAAAFAAG</sequence>
<proteinExistence type="predicted"/>
<reference evidence="4" key="1">
    <citation type="journal article" date="2014" name="Int. J. Syst. Evol. Microbiol.">
        <title>Complete genome sequence of Corynebacterium casei LMG S-19264T (=DSM 44701T), isolated from a smear-ripened cheese.</title>
        <authorList>
            <consortium name="US DOE Joint Genome Institute (JGI-PGF)"/>
            <person name="Walter F."/>
            <person name="Albersmeier A."/>
            <person name="Kalinowski J."/>
            <person name="Ruckert C."/>
        </authorList>
    </citation>
    <scope>NUCLEOTIDE SEQUENCE</scope>
    <source>
        <strain evidence="4">CGMCC 1.12160</strain>
    </source>
</reference>
<evidence type="ECO:0000256" key="2">
    <source>
        <dbReference type="ARBA" id="ARBA00023136"/>
    </source>
</evidence>
<dbReference type="SUPFAM" id="SSF56601">
    <property type="entry name" value="beta-lactamase/transpeptidase-like"/>
    <property type="match status" value="1"/>
</dbReference>
<dbReference type="GO" id="GO:0016020">
    <property type="term" value="C:membrane"/>
    <property type="evidence" value="ECO:0007669"/>
    <property type="project" value="UniProtKB-SubCell"/>
</dbReference>
<comment type="caution">
    <text evidence="4">The sequence shown here is derived from an EMBL/GenBank/DDBJ whole genome shotgun (WGS) entry which is preliminary data.</text>
</comment>
<reference evidence="4" key="2">
    <citation type="submission" date="2020-09" db="EMBL/GenBank/DDBJ databases">
        <authorList>
            <person name="Sun Q."/>
            <person name="Zhou Y."/>
        </authorList>
    </citation>
    <scope>NUCLEOTIDE SEQUENCE</scope>
    <source>
        <strain evidence="4">CGMCC 1.12160</strain>
    </source>
</reference>
<organism evidence="4 5">
    <name type="scientific">Ornithinimicrobium tianjinense</name>
    <dbReference type="NCBI Taxonomy" id="1195761"/>
    <lineage>
        <taxon>Bacteria</taxon>
        <taxon>Bacillati</taxon>
        <taxon>Actinomycetota</taxon>
        <taxon>Actinomycetes</taxon>
        <taxon>Micrococcales</taxon>
        <taxon>Ornithinimicrobiaceae</taxon>
        <taxon>Ornithinimicrobium</taxon>
    </lineage>
</organism>
<evidence type="ECO:0000256" key="1">
    <source>
        <dbReference type="ARBA" id="ARBA00004370"/>
    </source>
</evidence>
<dbReference type="Gene3D" id="3.40.710.10">
    <property type="entry name" value="DD-peptidase/beta-lactamase superfamily"/>
    <property type="match status" value="1"/>
</dbReference>
<evidence type="ECO:0000259" key="3">
    <source>
        <dbReference type="Pfam" id="PF00144"/>
    </source>
</evidence>